<reference evidence="8" key="1">
    <citation type="journal article" date="2014" name="Int. J. Syst. Evol. Microbiol.">
        <title>Complete genome of a new Firmicutes species belonging to the dominant human colonic microbiota ('Ruminococcus bicirculans') reveals two chromosomes and a selective capacity to utilize plant glucans.</title>
        <authorList>
            <consortium name="NISC Comparative Sequencing Program"/>
            <person name="Wegmann U."/>
            <person name="Louis P."/>
            <person name="Goesmann A."/>
            <person name="Henrissat B."/>
            <person name="Duncan S.H."/>
            <person name="Flint H.J."/>
        </authorList>
    </citation>
    <scope>NUCLEOTIDE SEQUENCE</scope>
    <source>
        <strain evidence="8">CECT 7703</strain>
    </source>
</reference>
<dbReference type="InterPro" id="IPR001917">
    <property type="entry name" value="Aminotrans_II_pyridoxalP_BS"/>
</dbReference>
<dbReference type="PANTHER" id="PTHR42885">
    <property type="entry name" value="HISTIDINOL-PHOSPHATE AMINOTRANSFERASE-RELATED"/>
    <property type="match status" value="1"/>
</dbReference>
<dbReference type="Proteomes" id="UP001180081">
    <property type="component" value="Unassembled WGS sequence"/>
</dbReference>
<accession>A0ABT8B3F9</accession>
<dbReference type="SUPFAM" id="SSF53383">
    <property type="entry name" value="PLP-dependent transferases"/>
    <property type="match status" value="1"/>
</dbReference>
<dbReference type="InterPro" id="IPR004839">
    <property type="entry name" value="Aminotransferase_I/II_large"/>
</dbReference>
<evidence type="ECO:0000313" key="8">
    <source>
        <dbReference type="EMBL" id="MDN3576663.1"/>
    </source>
</evidence>
<reference evidence="8" key="2">
    <citation type="submission" date="2023-06" db="EMBL/GenBank/DDBJ databases">
        <authorList>
            <person name="Lucena T."/>
            <person name="Sun Q."/>
        </authorList>
    </citation>
    <scope>NUCLEOTIDE SEQUENCE</scope>
    <source>
        <strain evidence="8">CECT 7703</strain>
    </source>
</reference>
<evidence type="ECO:0000256" key="1">
    <source>
        <dbReference type="ARBA" id="ARBA00001933"/>
    </source>
</evidence>
<evidence type="ECO:0000313" key="9">
    <source>
        <dbReference type="Proteomes" id="UP001180081"/>
    </source>
</evidence>
<dbReference type="InterPro" id="IPR015422">
    <property type="entry name" value="PyrdxlP-dep_Trfase_small"/>
</dbReference>
<sequence>MVDLTKILKPGVHLTERRNFREKLATRKDYLRLDLNENLSELSPELFNDMMSTVQPGTFTAYPDLGPIYSRMATHVGVSEDQIVLTNGSDMGIKSIFDACIERGDHIVLHDPYFLMYERYAQFFEAELEAVPVCLDWRPDCEAMLSRVNERTKMVVVEEPSGNLGTGLTAEELEHMAAELARKNVLLVIDEAYMYCERQHSPHLPLLEKYGNVILVRTMSKAYGLAGARLGVLISSPAIARELYKVRSLYEISGITANVTEWHLNHPEVLAEYQATLREGKRYLEKECARLGINFKDTPANFVIMEVDPGQHTADYSARLKEKRILIGKPYSLPHLLGWARITVGTPAQCRQLVEAMEALILEREAA</sequence>
<dbReference type="CDD" id="cd00609">
    <property type="entry name" value="AAT_like"/>
    <property type="match status" value="1"/>
</dbReference>
<evidence type="ECO:0000256" key="2">
    <source>
        <dbReference type="ARBA" id="ARBA00021531"/>
    </source>
</evidence>
<dbReference type="PANTHER" id="PTHR42885:SF2">
    <property type="entry name" value="HISTIDINOL-PHOSPHATE AMINOTRANSFERASE"/>
    <property type="match status" value="1"/>
</dbReference>
<dbReference type="InterPro" id="IPR015424">
    <property type="entry name" value="PyrdxlP-dep_Trfase"/>
</dbReference>
<dbReference type="PROSITE" id="PS00599">
    <property type="entry name" value="AA_TRANSFER_CLASS_2"/>
    <property type="match status" value="1"/>
</dbReference>
<dbReference type="InterPro" id="IPR015421">
    <property type="entry name" value="PyrdxlP-dep_Trfase_major"/>
</dbReference>
<comment type="caution">
    <text evidence="8">The sequence shown here is derived from an EMBL/GenBank/DDBJ whole genome shotgun (WGS) entry which is preliminary data.</text>
</comment>
<dbReference type="Gene3D" id="3.40.640.10">
    <property type="entry name" value="Type I PLP-dependent aspartate aminotransferase-like (Major domain)"/>
    <property type="match status" value="1"/>
</dbReference>
<keyword evidence="5 6" id="KW-0663">Pyridoxal phosphate</keyword>
<evidence type="ECO:0000256" key="5">
    <source>
        <dbReference type="ARBA" id="ARBA00022898"/>
    </source>
</evidence>
<comment type="cofactor">
    <cofactor evidence="1 6">
        <name>pyridoxal 5'-phosphate</name>
        <dbReference type="ChEBI" id="CHEBI:597326"/>
    </cofactor>
</comment>
<keyword evidence="9" id="KW-1185">Reference proteome</keyword>
<dbReference type="EMBL" id="JAUFPU010000005">
    <property type="protein sequence ID" value="MDN3576663.1"/>
    <property type="molecule type" value="Genomic_DNA"/>
</dbReference>
<organism evidence="8 9">
    <name type="scientific">Chitinimonas viridis</name>
    <dbReference type="NCBI Taxonomy" id="664880"/>
    <lineage>
        <taxon>Bacteria</taxon>
        <taxon>Pseudomonadati</taxon>
        <taxon>Pseudomonadota</taxon>
        <taxon>Betaproteobacteria</taxon>
        <taxon>Neisseriales</taxon>
        <taxon>Chitinibacteraceae</taxon>
        <taxon>Chitinimonas</taxon>
    </lineage>
</organism>
<dbReference type="RefSeq" id="WP_290332191.1">
    <property type="nucleotide sequence ID" value="NZ_JAUFPU010000005.1"/>
</dbReference>
<evidence type="ECO:0000256" key="3">
    <source>
        <dbReference type="ARBA" id="ARBA00022576"/>
    </source>
</evidence>
<keyword evidence="3 8" id="KW-0032">Aminotransferase</keyword>
<dbReference type="GO" id="GO:0004400">
    <property type="term" value="F:histidinol-phosphate transaminase activity"/>
    <property type="evidence" value="ECO:0007669"/>
    <property type="project" value="UniProtKB-EC"/>
</dbReference>
<comment type="similarity">
    <text evidence="6">Belongs to the class-II pyridoxal-phosphate-dependent aminotransferase family.</text>
</comment>
<gene>
    <name evidence="8" type="ORF">QWZ03_07800</name>
</gene>
<dbReference type="Pfam" id="PF00155">
    <property type="entry name" value="Aminotran_1_2"/>
    <property type="match status" value="1"/>
</dbReference>
<proteinExistence type="inferred from homology"/>
<evidence type="ECO:0000256" key="4">
    <source>
        <dbReference type="ARBA" id="ARBA00022679"/>
    </source>
</evidence>
<name>A0ABT8B3F9_9NEIS</name>
<dbReference type="Gene3D" id="3.90.1150.10">
    <property type="entry name" value="Aspartate Aminotransferase, domain 1"/>
    <property type="match status" value="1"/>
</dbReference>
<evidence type="ECO:0000256" key="6">
    <source>
        <dbReference type="RuleBase" id="RU003693"/>
    </source>
</evidence>
<evidence type="ECO:0000259" key="7">
    <source>
        <dbReference type="Pfam" id="PF00155"/>
    </source>
</evidence>
<keyword evidence="4 8" id="KW-0808">Transferase</keyword>
<protein>
    <recommendedName>
        <fullName evidence="2">Putative 8-amino-7-oxononanoate synthase</fullName>
    </recommendedName>
</protein>
<feature type="domain" description="Aminotransferase class I/classII large" evidence="7">
    <location>
        <begin position="29"/>
        <end position="356"/>
    </location>
</feature>